<dbReference type="InterPro" id="IPR006935">
    <property type="entry name" value="Helicase/UvrB_N"/>
</dbReference>
<sequence length="937" mass="105246">MSSLRSGVRNAKQFSPSHFHLHAQLTVTSCDLMASSDANRYFGSGRALGVIRDILDDARLVRIATAFFEPSGWQLLEQTLRDKEVRLLIGRPEGTPDRIRSIAEEFAAALFSGNLEHRTRSIAALRDALQNGRFSISAGGGTLDPRHILHHAKIYIADDTRAVVASSNFTFSGLLTAREAGIVVRDEDDVAYFIDRFDEYFEQAIPLGEELLDLLDRWLRLGSPYHVYLKALLAVYGLPESEEVGRLPALAGYQRPVVSRILRNVEDFGGSFVVASTGLGKTIMTAHAAAMLRAAGMIDSALVFCPAGLRQMWRRTLRAGRVSSEEFSYSELSITDWRRSRRMDVLLRELDQVDDRTLLILDESHHLRNEESGGELRLRNSRIEEAVSKGARTLLVTATPYSRGVDDINAQLRLLPKQDRQGLFANHSAWNVETPAELSDLGCSVVLTAPIVVRHFSEQDEAGERFVIFSGDRRMYFPRRIHIRSHIYENALDAPLSELLKSGLLRRRIASEETAPDLFGNGPSGKRDALTEARIIHQFCSSSAEASRVLGQLGEEGGFDTLRFQRQEELSVFARDARRIPESMLADQGQDPKIRALCDILRSHPAQKAVIFCTYVSTALFVKAALNSLLPDLKIDCTVDRDADDLDRLLRAFAPISNSAEFLEDDTAQDETLDVLVATGSLAEGFNLQDAPLLINFDLPWTVLVLAQRMGRILRPWHEPREIHIYNLIPSTMERLDTDDLYLARKWKERLERRSKEHRSFADIPVLLEEREGSVEMIALARVLRQTGDPDLNLDEALAFVESVEEIRTSSFLDDLGRASEADLAAVRSMVPGLRSIKGDASTEGLFVLFSYRDRPCPVLFDMQGAILLDTVKADEIMARIRSEPDTGETQGIPQRKLEDTLDRYDRLLQRSRDAWAHSRDIDPEELRIVCSMLLRS</sequence>
<comment type="caution">
    <text evidence="5">The sequence shown here is derived from an EMBL/GenBank/DDBJ whole genome shotgun (WGS) entry which is preliminary data.</text>
</comment>
<dbReference type="SMART" id="SM00490">
    <property type="entry name" value="HELICc"/>
    <property type="match status" value="1"/>
</dbReference>
<dbReference type="Pfam" id="PF00271">
    <property type="entry name" value="Helicase_C"/>
    <property type="match status" value="1"/>
</dbReference>
<proteinExistence type="predicted"/>
<evidence type="ECO:0008006" key="7">
    <source>
        <dbReference type="Google" id="ProtNLM"/>
    </source>
</evidence>
<dbReference type="SUPFAM" id="SSF52540">
    <property type="entry name" value="P-loop containing nucleoside triphosphate hydrolases"/>
    <property type="match status" value="2"/>
</dbReference>
<protein>
    <recommendedName>
        <fullName evidence="7">Helicase</fullName>
    </recommendedName>
</protein>
<dbReference type="PANTHER" id="PTHR45766:SF6">
    <property type="entry name" value="SWI_SNF-RELATED MATRIX-ASSOCIATED ACTIN-DEPENDENT REGULATOR OF CHROMATIN SUBFAMILY A-LIKE PROTEIN 1"/>
    <property type="match status" value="1"/>
</dbReference>
<dbReference type="GO" id="GO:0003677">
    <property type="term" value="F:DNA binding"/>
    <property type="evidence" value="ECO:0007669"/>
    <property type="project" value="InterPro"/>
</dbReference>
<dbReference type="PROSITE" id="PS50035">
    <property type="entry name" value="PLD"/>
    <property type="match status" value="1"/>
</dbReference>
<dbReference type="Gene3D" id="3.40.50.300">
    <property type="entry name" value="P-loop containing nucleotide triphosphate hydrolases"/>
    <property type="match status" value="1"/>
</dbReference>
<dbReference type="Pfam" id="PF04851">
    <property type="entry name" value="ResIII"/>
    <property type="match status" value="1"/>
</dbReference>
<evidence type="ECO:0000259" key="4">
    <source>
        <dbReference type="PROSITE" id="PS51194"/>
    </source>
</evidence>
<name>A0A833H2V1_9LEPT</name>
<feature type="domain" description="Helicase ATP-binding" evidence="3">
    <location>
        <begin position="262"/>
        <end position="418"/>
    </location>
</feature>
<dbReference type="Pfam" id="PF13091">
    <property type="entry name" value="PLDc_2"/>
    <property type="match status" value="1"/>
</dbReference>
<dbReference type="Proteomes" id="UP000460298">
    <property type="component" value="Unassembled WGS sequence"/>
</dbReference>
<dbReference type="PROSITE" id="PS51194">
    <property type="entry name" value="HELICASE_CTER"/>
    <property type="match status" value="1"/>
</dbReference>
<dbReference type="Gene3D" id="3.40.50.10810">
    <property type="entry name" value="Tandem AAA-ATPase domain"/>
    <property type="match status" value="1"/>
</dbReference>
<dbReference type="PROSITE" id="PS51257">
    <property type="entry name" value="PROKAR_LIPOPROTEIN"/>
    <property type="match status" value="1"/>
</dbReference>
<gene>
    <name evidence="5" type="ORF">F9K24_06990</name>
</gene>
<feature type="domain" description="PLD phosphodiesterase" evidence="2">
    <location>
        <begin position="146"/>
        <end position="173"/>
    </location>
</feature>
<dbReference type="InterPro" id="IPR014001">
    <property type="entry name" value="Helicase_ATP-bd"/>
</dbReference>
<feature type="domain" description="Helicase C-terminal" evidence="4">
    <location>
        <begin position="593"/>
        <end position="772"/>
    </location>
</feature>
<dbReference type="InterPro" id="IPR038718">
    <property type="entry name" value="SNF2-like_sf"/>
</dbReference>
<dbReference type="PROSITE" id="PS51192">
    <property type="entry name" value="HELICASE_ATP_BIND_1"/>
    <property type="match status" value="1"/>
</dbReference>
<dbReference type="PANTHER" id="PTHR45766">
    <property type="entry name" value="DNA ANNEALING HELICASE AND ENDONUCLEASE ZRANB3 FAMILY MEMBER"/>
    <property type="match status" value="1"/>
</dbReference>
<dbReference type="InterPro" id="IPR001650">
    <property type="entry name" value="Helicase_C-like"/>
</dbReference>
<dbReference type="GO" id="GO:0006793">
    <property type="term" value="P:phosphorus metabolic process"/>
    <property type="evidence" value="ECO:0007669"/>
    <property type="project" value="UniProtKB-ARBA"/>
</dbReference>
<evidence type="ECO:0000256" key="1">
    <source>
        <dbReference type="ARBA" id="ARBA00022801"/>
    </source>
</evidence>
<dbReference type="InterPro" id="IPR001736">
    <property type="entry name" value="PLipase_D/transphosphatidylase"/>
</dbReference>
<accession>A0A833H2V1</accession>
<evidence type="ECO:0000313" key="5">
    <source>
        <dbReference type="EMBL" id="KAB2933585.1"/>
    </source>
</evidence>
<dbReference type="GO" id="GO:0016787">
    <property type="term" value="F:hydrolase activity"/>
    <property type="evidence" value="ECO:0007669"/>
    <property type="project" value="UniProtKB-KW"/>
</dbReference>
<dbReference type="InterPro" id="IPR027417">
    <property type="entry name" value="P-loop_NTPase"/>
</dbReference>
<dbReference type="EMBL" id="WBUI01000005">
    <property type="protein sequence ID" value="KAB2933585.1"/>
    <property type="molecule type" value="Genomic_DNA"/>
</dbReference>
<evidence type="ECO:0000313" key="6">
    <source>
        <dbReference type="Proteomes" id="UP000460298"/>
    </source>
</evidence>
<dbReference type="SUPFAM" id="SSF56024">
    <property type="entry name" value="Phospholipase D/nuclease"/>
    <property type="match status" value="1"/>
</dbReference>
<dbReference type="AlphaFoldDB" id="A0A833H2V1"/>
<dbReference type="Gene3D" id="3.30.870.10">
    <property type="entry name" value="Endonuclease Chain A"/>
    <property type="match status" value="1"/>
</dbReference>
<evidence type="ECO:0000259" key="3">
    <source>
        <dbReference type="PROSITE" id="PS51192"/>
    </source>
</evidence>
<evidence type="ECO:0000259" key="2">
    <source>
        <dbReference type="PROSITE" id="PS50035"/>
    </source>
</evidence>
<dbReference type="SMART" id="SM00487">
    <property type="entry name" value="DEXDc"/>
    <property type="match status" value="1"/>
</dbReference>
<reference evidence="5 6" key="1">
    <citation type="submission" date="2019-10" db="EMBL/GenBank/DDBJ databases">
        <title>Extracellular Electron Transfer in a Candidatus Methanoperedens spp. Enrichment Culture.</title>
        <authorList>
            <person name="Berger S."/>
            <person name="Rangel Shaw D."/>
            <person name="Berben T."/>
            <person name="In 'T Zandt M."/>
            <person name="Frank J."/>
            <person name="Reimann J."/>
            <person name="Jetten M.S.M."/>
            <person name="Welte C.U."/>
        </authorList>
    </citation>
    <scope>NUCLEOTIDE SEQUENCE [LARGE SCALE GENOMIC DNA]</scope>
    <source>
        <strain evidence="5">SB12</strain>
    </source>
</reference>
<dbReference type="InterPro" id="IPR025202">
    <property type="entry name" value="PLD-like_dom"/>
</dbReference>
<keyword evidence="1" id="KW-0378">Hydrolase</keyword>
<dbReference type="GO" id="GO:0005524">
    <property type="term" value="F:ATP binding"/>
    <property type="evidence" value="ECO:0007669"/>
    <property type="project" value="InterPro"/>
</dbReference>
<organism evidence="5 6">
    <name type="scientific">Leptonema illini</name>
    <dbReference type="NCBI Taxonomy" id="183"/>
    <lineage>
        <taxon>Bacteria</taxon>
        <taxon>Pseudomonadati</taxon>
        <taxon>Spirochaetota</taxon>
        <taxon>Spirochaetia</taxon>
        <taxon>Leptospirales</taxon>
        <taxon>Leptospiraceae</taxon>
        <taxon>Leptonema</taxon>
    </lineage>
</organism>